<dbReference type="RefSeq" id="WP_164451226.1">
    <property type="nucleotide sequence ID" value="NZ_JAAIJQ010000009.1"/>
</dbReference>
<comment type="caution">
    <text evidence="2">The sequence shown here is derived from an EMBL/GenBank/DDBJ whole genome shotgun (WGS) entry which is preliminary data.</text>
</comment>
<name>A0A6M0JUC5_9GAMM</name>
<gene>
    <name evidence="2" type="ORF">G3446_04565</name>
</gene>
<feature type="transmembrane region" description="Helical" evidence="1">
    <location>
        <begin position="84"/>
        <end position="109"/>
    </location>
</feature>
<keyword evidence="1" id="KW-0472">Membrane</keyword>
<reference evidence="2 3" key="1">
    <citation type="submission" date="2020-02" db="EMBL/GenBank/DDBJ databases">
        <title>Genome sequences of Thiorhodococcus mannitoliphagus and Thiorhodococcus minor, purple sulfur photosynthetic bacteria in the gammaproteobacterial family, Chromatiaceae.</title>
        <authorList>
            <person name="Aviles F.A."/>
            <person name="Meyer T.E."/>
            <person name="Kyndt J.A."/>
        </authorList>
    </citation>
    <scope>NUCLEOTIDE SEQUENCE [LARGE SCALE GENOMIC DNA]</scope>
    <source>
        <strain evidence="2 3">DSM 11518</strain>
    </source>
</reference>
<keyword evidence="3" id="KW-1185">Reference proteome</keyword>
<dbReference type="EMBL" id="JAAIJQ010000009">
    <property type="protein sequence ID" value="NEV61180.1"/>
    <property type="molecule type" value="Genomic_DNA"/>
</dbReference>
<sequence>MGSHQDWPPLVIRPRLSRHLALFVAATHLLALLSVWTLPLGIYRLPLGLLVLASFGLVLYAQILRRAPWSIRAAVWQPDGDWRLVLHSGRTLTVALTSATFVSVPLVILNFRLGRWRRYALPIARDALDSEQLRRLRQRLRLQGVTKADALG</sequence>
<dbReference type="Pfam" id="PF07254">
    <property type="entry name" value="Cpta_toxin"/>
    <property type="match status" value="1"/>
</dbReference>
<evidence type="ECO:0000313" key="3">
    <source>
        <dbReference type="Proteomes" id="UP000483379"/>
    </source>
</evidence>
<keyword evidence="1" id="KW-1133">Transmembrane helix</keyword>
<accession>A0A6M0JUC5</accession>
<dbReference type="InterPro" id="IPR009883">
    <property type="entry name" value="YgfX"/>
</dbReference>
<dbReference type="AlphaFoldDB" id="A0A6M0JUC5"/>
<evidence type="ECO:0000256" key="1">
    <source>
        <dbReference type="SAM" id="Phobius"/>
    </source>
</evidence>
<evidence type="ECO:0000313" key="2">
    <source>
        <dbReference type="EMBL" id="NEV61180.1"/>
    </source>
</evidence>
<proteinExistence type="predicted"/>
<keyword evidence="1" id="KW-0812">Transmembrane</keyword>
<feature type="transmembrane region" description="Helical" evidence="1">
    <location>
        <begin position="20"/>
        <end position="38"/>
    </location>
</feature>
<organism evidence="2 3">
    <name type="scientific">Thiorhodococcus minor</name>
    <dbReference type="NCBI Taxonomy" id="57489"/>
    <lineage>
        <taxon>Bacteria</taxon>
        <taxon>Pseudomonadati</taxon>
        <taxon>Pseudomonadota</taxon>
        <taxon>Gammaproteobacteria</taxon>
        <taxon>Chromatiales</taxon>
        <taxon>Chromatiaceae</taxon>
        <taxon>Thiorhodococcus</taxon>
    </lineage>
</organism>
<evidence type="ECO:0008006" key="4">
    <source>
        <dbReference type="Google" id="ProtNLM"/>
    </source>
</evidence>
<dbReference type="Proteomes" id="UP000483379">
    <property type="component" value="Unassembled WGS sequence"/>
</dbReference>
<protein>
    <recommendedName>
        <fullName evidence="4">Toxin CptA</fullName>
    </recommendedName>
</protein>
<feature type="transmembrane region" description="Helical" evidence="1">
    <location>
        <begin position="45"/>
        <end position="64"/>
    </location>
</feature>